<feature type="transmembrane region" description="Helical" evidence="5">
    <location>
        <begin position="172"/>
        <end position="189"/>
    </location>
</feature>
<evidence type="ECO:0000313" key="7">
    <source>
        <dbReference type="Proteomes" id="UP000178490"/>
    </source>
</evidence>
<organism evidence="6 7">
    <name type="scientific">Candidatus Magasanikbacteria bacterium RIFOXYD2_FULL_36_9</name>
    <dbReference type="NCBI Taxonomy" id="1798707"/>
    <lineage>
        <taxon>Bacteria</taxon>
        <taxon>Candidatus Magasanikiibacteriota</taxon>
    </lineage>
</organism>
<gene>
    <name evidence="6" type="ORF">A2537_00360</name>
</gene>
<proteinExistence type="predicted"/>
<dbReference type="Pfam" id="PF00146">
    <property type="entry name" value="NADHdh"/>
    <property type="match status" value="1"/>
</dbReference>
<evidence type="ECO:0000256" key="4">
    <source>
        <dbReference type="ARBA" id="ARBA00023136"/>
    </source>
</evidence>
<dbReference type="InterPro" id="IPR052561">
    <property type="entry name" value="ComplexI_Subunit1"/>
</dbReference>
<dbReference type="EMBL" id="MFRC01000044">
    <property type="protein sequence ID" value="OGH89109.1"/>
    <property type="molecule type" value="Genomic_DNA"/>
</dbReference>
<feature type="transmembrane region" description="Helical" evidence="5">
    <location>
        <begin position="67"/>
        <end position="89"/>
    </location>
</feature>
<comment type="caution">
    <text evidence="6">The sequence shown here is derived from an EMBL/GenBank/DDBJ whole genome shotgun (WGS) entry which is preliminary data.</text>
</comment>
<evidence type="ECO:0000256" key="3">
    <source>
        <dbReference type="ARBA" id="ARBA00022989"/>
    </source>
</evidence>
<feature type="transmembrane region" description="Helical" evidence="5">
    <location>
        <begin position="134"/>
        <end position="152"/>
    </location>
</feature>
<reference evidence="6 7" key="1">
    <citation type="journal article" date="2016" name="Nat. Commun.">
        <title>Thousands of microbial genomes shed light on interconnected biogeochemical processes in an aquifer system.</title>
        <authorList>
            <person name="Anantharaman K."/>
            <person name="Brown C.T."/>
            <person name="Hug L.A."/>
            <person name="Sharon I."/>
            <person name="Castelle C.J."/>
            <person name="Probst A.J."/>
            <person name="Thomas B.C."/>
            <person name="Singh A."/>
            <person name="Wilkins M.J."/>
            <person name="Karaoz U."/>
            <person name="Brodie E.L."/>
            <person name="Williams K.H."/>
            <person name="Hubbard S.S."/>
            <person name="Banfield J.F."/>
        </authorList>
    </citation>
    <scope>NUCLEOTIDE SEQUENCE [LARGE SCALE GENOMIC DNA]</scope>
</reference>
<keyword evidence="4 5" id="KW-0472">Membrane</keyword>
<accession>A0A1F6NYW8</accession>
<dbReference type="PANTHER" id="PTHR43359:SF1">
    <property type="entry name" value="FORMATE HYDROGENLYASE SUBUNIT 4-RELATED"/>
    <property type="match status" value="1"/>
</dbReference>
<evidence type="ECO:0000256" key="1">
    <source>
        <dbReference type="ARBA" id="ARBA00004141"/>
    </source>
</evidence>
<keyword evidence="3 5" id="KW-1133">Transmembrane helix</keyword>
<evidence type="ECO:0000256" key="5">
    <source>
        <dbReference type="SAM" id="Phobius"/>
    </source>
</evidence>
<name>A0A1F6NYW8_9BACT</name>
<dbReference type="GO" id="GO:0005886">
    <property type="term" value="C:plasma membrane"/>
    <property type="evidence" value="ECO:0007669"/>
    <property type="project" value="TreeGrafter"/>
</dbReference>
<evidence type="ECO:0000313" key="6">
    <source>
        <dbReference type="EMBL" id="OGH89109.1"/>
    </source>
</evidence>
<dbReference type="AlphaFoldDB" id="A0A1F6NYW8"/>
<feature type="transmembrane region" description="Helical" evidence="5">
    <location>
        <begin position="290"/>
        <end position="308"/>
    </location>
</feature>
<protein>
    <recommendedName>
        <fullName evidence="8">Formate hydrogenlyase</fullName>
    </recommendedName>
</protein>
<evidence type="ECO:0008006" key="8">
    <source>
        <dbReference type="Google" id="ProtNLM"/>
    </source>
</evidence>
<feature type="transmembrane region" description="Helical" evidence="5">
    <location>
        <begin position="254"/>
        <end position="278"/>
    </location>
</feature>
<keyword evidence="2 5" id="KW-0812">Transmembrane</keyword>
<dbReference type="PANTHER" id="PTHR43359">
    <property type="entry name" value="FORMATE HYDROGENLYASE SUBUNIT 4"/>
    <property type="match status" value="1"/>
</dbReference>
<sequence>MSSIFAWTIQIILIPAISPFFIGVTRKIKAKFQNRKGASIFQPYRDLWKLFHKDEIISKDASWIFRFSPYIILALTIIVGACIPLISLITKNNYLGDFLVIVYLLALGTFFLALSGMDTGGGFGGFGSSREMTVAALTEGGLICSLLTLSLASHTTNLFGIANFGLSMPLQYLPSIILAFFSFGISLLAETARFPFDNPATHLELTMIHEAMLLEHSGKGLAMMEWAAANKFVIFLALAANLFFPFGIATDISVASLLVALLVLVVKISILCFGIAVLESFTAKLRFFRLPDLLFTSFVLSAIAIGLIF</sequence>
<feature type="transmembrane region" description="Helical" evidence="5">
    <location>
        <begin position="228"/>
        <end position="248"/>
    </location>
</feature>
<dbReference type="InterPro" id="IPR001694">
    <property type="entry name" value="NADH_UbQ_OxRdtase_su1/FPO"/>
</dbReference>
<comment type="subcellular location">
    <subcellularLocation>
        <location evidence="1">Membrane</location>
        <topology evidence="1">Multi-pass membrane protein</topology>
    </subcellularLocation>
</comment>
<dbReference type="Proteomes" id="UP000178490">
    <property type="component" value="Unassembled WGS sequence"/>
</dbReference>
<evidence type="ECO:0000256" key="2">
    <source>
        <dbReference type="ARBA" id="ARBA00022692"/>
    </source>
</evidence>
<feature type="transmembrane region" description="Helical" evidence="5">
    <location>
        <begin position="6"/>
        <end position="25"/>
    </location>
</feature>